<keyword evidence="2 6" id="KW-0479">Metal-binding</keyword>
<comment type="caution">
    <text evidence="7">The sequence shown here is derived from an EMBL/GenBank/DDBJ whole genome shotgun (WGS) entry which is preliminary data.</text>
</comment>
<evidence type="ECO:0000256" key="5">
    <source>
        <dbReference type="ARBA" id="ARBA00023033"/>
    </source>
</evidence>
<reference evidence="7" key="1">
    <citation type="submission" date="2022-12" db="EMBL/GenBank/DDBJ databases">
        <authorList>
            <person name="Petersen C."/>
        </authorList>
    </citation>
    <scope>NUCLEOTIDE SEQUENCE</scope>
    <source>
        <strain evidence="7">IBT 16125</strain>
    </source>
</reference>
<dbReference type="Gene3D" id="1.10.630.10">
    <property type="entry name" value="Cytochrome P450"/>
    <property type="match status" value="1"/>
</dbReference>
<feature type="binding site" description="axial binding residue" evidence="6">
    <location>
        <position position="99"/>
    </location>
    <ligand>
        <name>heme</name>
        <dbReference type="ChEBI" id="CHEBI:30413"/>
    </ligand>
    <ligandPart>
        <name>Fe</name>
        <dbReference type="ChEBI" id="CHEBI:18248"/>
    </ligandPart>
</feature>
<keyword evidence="8" id="KW-1185">Reference proteome</keyword>
<name>A0AAD6BV88_9EURO</name>
<evidence type="ECO:0000256" key="2">
    <source>
        <dbReference type="ARBA" id="ARBA00022723"/>
    </source>
</evidence>
<evidence type="ECO:0000313" key="7">
    <source>
        <dbReference type="EMBL" id="KAJ5433656.1"/>
    </source>
</evidence>
<dbReference type="PANTHER" id="PTHR24303:SF31">
    <property type="entry name" value="CYTOCHROME P450 307A1-RELATED"/>
    <property type="match status" value="1"/>
</dbReference>
<reference evidence="7" key="2">
    <citation type="journal article" date="2023" name="IMA Fungus">
        <title>Comparative genomic study of the Penicillium genus elucidates a diverse pangenome and 15 lateral gene transfer events.</title>
        <authorList>
            <person name="Petersen C."/>
            <person name="Sorensen T."/>
            <person name="Nielsen M.R."/>
            <person name="Sondergaard T.E."/>
            <person name="Sorensen J.L."/>
            <person name="Fitzpatrick D.A."/>
            <person name="Frisvad J.C."/>
            <person name="Nielsen K.L."/>
        </authorList>
    </citation>
    <scope>NUCLEOTIDE SEQUENCE</scope>
    <source>
        <strain evidence="7">IBT 16125</strain>
    </source>
</reference>
<comment type="cofactor">
    <cofactor evidence="1 6">
        <name>heme</name>
        <dbReference type="ChEBI" id="CHEBI:30413"/>
    </cofactor>
</comment>
<keyword evidence="4 6" id="KW-0408">Iron</keyword>
<keyword evidence="3" id="KW-0560">Oxidoreductase</keyword>
<evidence type="ECO:0000256" key="3">
    <source>
        <dbReference type="ARBA" id="ARBA00023002"/>
    </source>
</evidence>
<dbReference type="Proteomes" id="UP001213681">
    <property type="component" value="Unassembled WGS sequence"/>
</dbReference>
<dbReference type="InterPro" id="IPR036396">
    <property type="entry name" value="Cyt_P450_sf"/>
</dbReference>
<dbReference type="GO" id="GO:0004497">
    <property type="term" value="F:monooxygenase activity"/>
    <property type="evidence" value="ECO:0007669"/>
    <property type="project" value="UniProtKB-KW"/>
</dbReference>
<evidence type="ECO:0000256" key="6">
    <source>
        <dbReference type="PIRSR" id="PIRSR602401-1"/>
    </source>
</evidence>
<organism evidence="7 8">
    <name type="scientific">Penicillium daleae</name>
    <dbReference type="NCBI Taxonomy" id="63821"/>
    <lineage>
        <taxon>Eukaryota</taxon>
        <taxon>Fungi</taxon>
        <taxon>Dikarya</taxon>
        <taxon>Ascomycota</taxon>
        <taxon>Pezizomycotina</taxon>
        <taxon>Eurotiomycetes</taxon>
        <taxon>Eurotiomycetidae</taxon>
        <taxon>Eurotiales</taxon>
        <taxon>Aspergillaceae</taxon>
        <taxon>Penicillium</taxon>
    </lineage>
</organism>
<sequence>MDQYLQSASTYLQACILESSRLKPLAAFSVPQSAPTDRVVSGYKMPANTNFVVNAYALNMRSDHWGPDNDTYRPERFLARDKVKLRYLFWRFGFGPRLCMSKYTTDIIIRETLVNLVQNYNLRLLDKTTRFRDKSCWITHPDFEICCERIEPETLAVSVGVAADGVTR</sequence>
<evidence type="ECO:0000256" key="4">
    <source>
        <dbReference type="ARBA" id="ARBA00023004"/>
    </source>
</evidence>
<accession>A0AAD6BV88</accession>
<dbReference type="RefSeq" id="XP_056760947.1">
    <property type="nucleotide sequence ID" value="XM_056916193.1"/>
</dbReference>
<keyword evidence="5" id="KW-0503">Monooxygenase</keyword>
<dbReference type="Pfam" id="PF00067">
    <property type="entry name" value="p450"/>
    <property type="match status" value="1"/>
</dbReference>
<evidence type="ECO:0000256" key="1">
    <source>
        <dbReference type="ARBA" id="ARBA00001971"/>
    </source>
</evidence>
<dbReference type="GO" id="GO:0016705">
    <property type="term" value="F:oxidoreductase activity, acting on paired donors, with incorporation or reduction of molecular oxygen"/>
    <property type="evidence" value="ECO:0007669"/>
    <property type="project" value="InterPro"/>
</dbReference>
<dbReference type="GeneID" id="81606436"/>
<dbReference type="EMBL" id="JAPVEA010000009">
    <property type="protein sequence ID" value="KAJ5433656.1"/>
    <property type="molecule type" value="Genomic_DNA"/>
</dbReference>
<dbReference type="InterPro" id="IPR002401">
    <property type="entry name" value="Cyt_P450_E_grp-I"/>
</dbReference>
<keyword evidence="6" id="KW-0349">Heme</keyword>
<dbReference type="GO" id="GO:0043386">
    <property type="term" value="P:mycotoxin biosynthetic process"/>
    <property type="evidence" value="ECO:0007669"/>
    <property type="project" value="UniProtKB-ARBA"/>
</dbReference>
<evidence type="ECO:0008006" key="9">
    <source>
        <dbReference type="Google" id="ProtNLM"/>
    </source>
</evidence>
<dbReference type="AlphaFoldDB" id="A0AAD6BV88"/>
<dbReference type="GO" id="GO:0005506">
    <property type="term" value="F:iron ion binding"/>
    <property type="evidence" value="ECO:0007669"/>
    <property type="project" value="InterPro"/>
</dbReference>
<dbReference type="PRINTS" id="PR00463">
    <property type="entry name" value="EP450I"/>
</dbReference>
<gene>
    <name evidence="7" type="ORF">N7458_012812</name>
</gene>
<dbReference type="GO" id="GO:0020037">
    <property type="term" value="F:heme binding"/>
    <property type="evidence" value="ECO:0007669"/>
    <property type="project" value="InterPro"/>
</dbReference>
<proteinExistence type="predicted"/>
<dbReference type="InterPro" id="IPR001128">
    <property type="entry name" value="Cyt_P450"/>
</dbReference>
<dbReference type="PANTHER" id="PTHR24303">
    <property type="entry name" value="HEME-BINDING MONOOXYGENASE FAMILY"/>
    <property type="match status" value="1"/>
</dbReference>
<protein>
    <recommendedName>
        <fullName evidence="9">Cytochrome P450 monooxygenase</fullName>
    </recommendedName>
</protein>
<evidence type="ECO:0000313" key="8">
    <source>
        <dbReference type="Proteomes" id="UP001213681"/>
    </source>
</evidence>
<dbReference type="SUPFAM" id="SSF48264">
    <property type="entry name" value="Cytochrome P450"/>
    <property type="match status" value="1"/>
</dbReference>